<dbReference type="GO" id="GO:0005730">
    <property type="term" value="C:nucleolus"/>
    <property type="evidence" value="ECO:0007669"/>
    <property type="project" value="UniProtKB-SubCell"/>
</dbReference>
<evidence type="ECO:0000256" key="2">
    <source>
        <dbReference type="ARBA" id="ARBA00004604"/>
    </source>
</evidence>
<evidence type="ECO:0000256" key="5">
    <source>
        <dbReference type="ARBA" id="ARBA00022884"/>
    </source>
</evidence>
<evidence type="ECO:0000256" key="3">
    <source>
        <dbReference type="ARBA" id="ARBA00009352"/>
    </source>
</evidence>
<dbReference type="Gene3D" id="1.10.3450.40">
    <property type="entry name" value="Signal recognition particle, SRP68 subunit, RNA-binding domain"/>
    <property type="match status" value="1"/>
</dbReference>
<dbReference type="EMBL" id="LK052945">
    <property type="protein sequence ID" value="CDR44979.1"/>
    <property type="molecule type" value="Genomic_DNA"/>
</dbReference>
<dbReference type="GO" id="GO:0005047">
    <property type="term" value="F:signal recognition particle binding"/>
    <property type="evidence" value="ECO:0007669"/>
    <property type="project" value="InterPro"/>
</dbReference>
<dbReference type="GO" id="GO:0006614">
    <property type="term" value="P:SRP-dependent cotranslational protein targeting to membrane"/>
    <property type="evidence" value="ECO:0007669"/>
    <property type="project" value="InterPro"/>
</dbReference>
<comment type="similarity">
    <text evidence="3">Belongs to the SRP68 family.</text>
</comment>
<gene>
    <name evidence="11" type="ORF">RHTO0S_10e03840g</name>
</gene>
<dbReference type="OrthoDB" id="10255118at2759"/>
<evidence type="ECO:0000256" key="9">
    <source>
        <dbReference type="ARBA" id="ARBA00029498"/>
    </source>
</evidence>
<evidence type="ECO:0000256" key="1">
    <source>
        <dbReference type="ARBA" id="ARBA00004496"/>
    </source>
</evidence>
<name>A0A061B580_RHOTO</name>
<keyword evidence="7" id="KW-0539">Nucleus</keyword>
<dbReference type="InterPro" id="IPR038253">
    <property type="entry name" value="SRP68_N_sf"/>
</dbReference>
<keyword evidence="6" id="KW-0733">Signal recognition particle</keyword>
<dbReference type="AlphaFoldDB" id="A0A061B580"/>
<keyword evidence="4" id="KW-0963">Cytoplasm</keyword>
<keyword evidence="5" id="KW-0694">RNA-binding</keyword>
<accession>A0A061B580</accession>
<dbReference type="PANTHER" id="PTHR12860">
    <property type="entry name" value="SIGNAL RECOGNITION PARTICLE 68 KDA PROTEIN"/>
    <property type="match status" value="1"/>
</dbReference>
<organism evidence="11">
    <name type="scientific">Rhodotorula toruloides</name>
    <name type="common">Yeast</name>
    <name type="synonym">Rhodosporidium toruloides</name>
    <dbReference type="NCBI Taxonomy" id="5286"/>
    <lineage>
        <taxon>Eukaryota</taxon>
        <taxon>Fungi</taxon>
        <taxon>Dikarya</taxon>
        <taxon>Basidiomycota</taxon>
        <taxon>Pucciniomycotina</taxon>
        <taxon>Microbotryomycetes</taxon>
        <taxon>Sporidiobolales</taxon>
        <taxon>Sporidiobolaceae</taxon>
        <taxon>Rhodotorula</taxon>
    </lineage>
</organism>
<proteinExistence type="inferred from homology"/>
<comment type="subcellular location">
    <subcellularLocation>
        <location evidence="1">Cytoplasm</location>
    </subcellularLocation>
    <subcellularLocation>
        <location evidence="2">Nucleus</location>
        <location evidence="2">Nucleolus</location>
    </subcellularLocation>
</comment>
<dbReference type="Pfam" id="PF16969">
    <property type="entry name" value="SRP68"/>
    <property type="match status" value="1"/>
</dbReference>
<dbReference type="GO" id="GO:0008312">
    <property type="term" value="F:7S RNA binding"/>
    <property type="evidence" value="ECO:0007669"/>
    <property type="project" value="InterPro"/>
</dbReference>
<evidence type="ECO:0000256" key="6">
    <source>
        <dbReference type="ARBA" id="ARBA00023135"/>
    </source>
</evidence>
<keyword evidence="8" id="KW-0687">Ribonucleoprotein</keyword>
<evidence type="ECO:0000256" key="10">
    <source>
        <dbReference type="SAM" id="MobiDB-lite"/>
    </source>
</evidence>
<dbReference type="GO" id="GO:0005786">
    <property type="term" value="C:signal recognition particle, endoplasmic reticulum targeting"/>
    <property type="evidence" value="ECO:0007669"/>
    <property type="project" value="UniProtKB-KW"/>
</dbReference>
<feature type="region of interest" description="Disordered" evidence="10">
    <location>
        <begin position="645"/>
        <end position="669"/>
    </location>
</feature>
<dbReference type="GO" id="GO:0030942">
    <property type="term" value="F:endoplasmic reticulum signal peptide binding"/>
    <property type="evidence" value="ECO:0007669"/>
    <property type="project" value="InterPro"/>
</dbReference>
<protein>
    <recommendedName>
        <fullName evidence="9">Signal recognition particle subunit SRP68</fullName>
    </recommendedName>
</protein>
<dbReference type="PANTHER" id="PTHR12860:SF0">
    <property type="entry name" value="SIGNAL RECOGNITION PARTICLE SUBUNIT SRP68"/>
    <property type="match status" value="1"/>
</dbReference>
<dbReference type="InterPro" id="IPR026258">
    <property type="entry name" value="SRP68"/>
</dbReference>
<dbReference type="InterPro" id="IPR034652">
    <property type="entry name" value="SRP68-RBD"/>
</dbReference>
<evidence type="ECO:0000313" key="11">
    <source>
        <dbReference type="EMBL" id="CDR44979.1"/>
    </source>
</evidence>
<evidence type="ECO:0000256" key="4">
    <source>
        <dbReference type="ARBA" id="ARBA00022490"/>
    </source>
</evidence>
<evidence type="ECO:0000256" key="8">
    <source>
        <dbReference type="ARBA" id="ARBA00023274"/>
    </source>
</evidence>
<dbReference type="CDD" id="cd15481">
    <property type="entry name" value="SRP68-RBD"/>
    <property type="match status" value="1"/>
</dbReference>
<reference evidence="11" key="1">
    <citation type="journal article" date="2014" name="Genome Announc.">
        <title>Draft genome sequence of Rhodosporidium toruloides CECT1137, an oleaginous yeast of biotechnological interest.</title>
        <authorList>
            <person name="Morin N."/>
            <person name="Calcas X."/>
            <person name="Devillers H."/>
            <person name="Durrens P."/>
            <person name="Sherman D.J."/>
            <person name="Nicaud J.-M."/>
            <person name="Neuveglise C."/>
        </authorList>
    </citation>
    <scope>NUCLEOTIDE SEQUENCE</scope>
    <source>
        <strain evidence="11">CECT1137</strain>
    </source>
</reference>
<dbReference type="PIRSF" id="PIRSF038995">
    <property type="entry name" value="SRP68"/>
    <property type="match status" value="1"/>
</dbReference>
<evidence type="ECO:0000256" key="7">
    <source>
        <dbReference type="ARBA" id="ARBA00023242"/>
    </source>
</evidence>
<sequence>MASSDAHLNFPLLKLVSDARLTYGLRHQDFGRYRSHCVAKVHYLRKSVGLAQTAGKSRKYQRKDVVADKVASDKHLQIVLFNAERCWAYSQQLKESLDDPATPPTTRHLLIKRLGKAVSLSKDLVALAQSPELSSPLSASHAAQIHAYHLVMDGSLAFERGKHDVGLKSLSIAFEVLGKLASTAASATDEALANEMMDEVEPMLRFCAYKLGKDTAAGVAPIAKGVAEQEMATAVPEWDELSQRLAEEGKQGEKESVEITWRGETIPVRNAELVAAAVKVRDALATLKQDQATARKAEVAQGKQKEGKKEILGTKRMGTYDKALLVLGEAEAIASQLVEDNKIARSKGNTARFEASSRPLTLFHTYVQYHLLSIRIKRDLLVVSSASSKLAAREAKIRHVEQTYVARTETRNPAVADGKIRRLRAKAYPGLVKVFDTILLSLEAMRDKEVVEQDDELASTVEARIAFVRAQRCMYLSRGYALASSFPSSLSLNARAKLYARQSRSTVQSLSSAFDTPDDGGERDHDFIADQLPLDDASFDALDRELEADYDRISKEWFEATGGKVGENADEEDDVAAGVRDLSLADGKKEKKKAKVPFYDVAFNYVTAFDLDAMAIKAGLVAAPADAPATTAPAHAQVTEEAKAAVGTKEEEEPQPAKRGWGFGLFGRR</sequence>